<organism evidence="12 13">
    <name type="scientific">Cadophora malorum</name>
    <dbReference type="NCBI Taxonomy" id="108018"/>
    <lineage>
        <taxon>Eukaryota</taxon>
        <taxon>Fungi</taxon>
        <taxon>Dikarya</taxon>
        <taxon>Ascomycota</taxon>
        <taxon>Pezizomycotina</taxon>
        <taxon>Leotiomycetes</taxon>
        <taxon>Helotiales</taxon>
        <taxon>Ploettnerulaceae</taxon>
        <taxon>Cadophora</taxon>
    </lineage>
</organism>
<evidence type="ECO:0000256" key="7">
    <source>
        <dbReference type="ARBA" id="ARBA00023136"/>
    </source>
</evidence>
<evidence type="ECO:0000256" key="2">
    <source>
        <dbReference type="ARBA" id="ARBA00008566"/>
    </source>
</evidence>
<keyword evidence="7 11" id="KW-0472">Membrane</keyword>
<reference evidence="12" key="1">
    <citation type="submission" date="2021-02" db="EMBL/GenBank/DDBJ databases">
        <title>Genome sequence Cadophora malorum strain M34.</title>
        <authorList>
            <person name="Stefanovic E."/>
            <person name="Vu D."/>
            <person name="Scully C."/>
            <person name="Dijksterhuis J."/>
            <person name="Roader J."/>
            <person name="Houbraken J."/>
        </authorList>
    </citation>
    <scope>NUCLEOTIDE SEQUENCE</scope>
    <source>
        <strain evidence="12">M34</strain>
    </source>
</reference>
<dbReference type="FunFam" id="1.50.10.150:FF:000004">
    <property type="entry name" value="Malic acid transporter"/>
    <property type="match status" value="1"/>
</dbReference>
<keyword evidence="5 11" id="KW-0812">Transmembrane</keyword>
<dbReference type="PANTHER" id="PTHR31686">
    <property type="match status" value="1"/>
</dbReference>
<protein>
    <recommendedName>
        <fullName evidence="9">Sulfite efflux pump SSU1</fullName>
    </recommendedName>
</protein>
<comment type="similarity">
    <text evidence="2">Belongs to the tellurite-resistance/dicarboxylate transporter (TDT) family.</text>
</comment>
<dbReference type="Pfam" id="PF03595">
    <property type="entry name" value="SLAC1"/>
    <property type="match status" value="1"/>
</dbReference>
<evidence type="ECO:0000256" key="9">
    <source>
        <dbReference type="ARBA" id="ARBA00072906"/>
    </source>
</evidence>
<accession>A0A8H7W8H3</accession>
<evidence type="ECO:0000256" key="8">
    <source>
        <dbReference type="ARBA" id="ARBA00056100"/>
    </source>
</evidence>
<dbReference type="AlphaFoldDB" id="A0A8H7W8H3"/>
<gene>
    <name evidence="12" type="ORF">IFR04_005733</name>
</gene>
<evidence type="ECO:0000256" key="1">
    <source>
        <dbReference type="ARBA" id="ARBA00004651"/>
    </source>
</evidence>
<comment type="caution">
    <text evidence="12">The sequence shown here is derived from an EMBL/GenBank/DDBJ whole genome shotgun (WGS) entry which is preliminary data.</text>
</comment>
<dbReference type="InterPro" id="IPR051629">
    <property type="entry name" value="Sulfite_efflux_TDT"/>
</dbReference>
<feature type="transmembrane region" description="Helical" evidence="11">
    <location>
        <begin position="115"/>
        <end position="140"/>
    </location>
</feature>
<keyword evidence="4" id="KW-1003">Cell membrane</keyword>
<feature type="region of interest" description="Disordered" evidence="10">
    <location>
        <begin position="36"/>
        <end position="69"/>
    </location>
</feature>
<dbReference type="Proteomes" id="UP000664132">
    <property type="component" value="Unassembled WGS sequence"/>
</dbReference>
<evidence type="ECO:0000313" key="12">
    <source>
        <dbReference type="EMBL" id="KAG4421090.1"/>
    </source>
</evidence>
<dbReference type="InterPro" id="IPR004695">
    <property type="entry name" value="SLAC1/Mae1/Ssu1/TehA"/>
</dbReference>
<evidence type="ECO:0000256" key="4">
    <source>
        <dbReference type="ARBA" id="ARBA00022475"/>
    </source>
</evidence>
<dbReference type="PANTHER" id="PTHR31686:SF1">
    <property type="entry name" value="SULFITE EFFLUX PUMP SSU1"/>
    <property type="match status" value="1"/>
</dbReference>
<feature type="transmembrane region" description="Helical" evidence="11">
    <location>
        <begin position="91"/>
        <end position="109"/>
    </location>
</feature>
<proteinExistence type="inferred from homology"/>
<evidence type="ECO:0000256" key="11">
    <source>
        <dbReference type="SAM" id="Phobius"/>
    </source>
</evidence>
<comment type="function">
    <text evidence="8">Sulphite efflux pump required for the secretion of sulphite as a reducing agent. In the presence of sulphite, cystine in keratin is directly cleaved to cysteine and S-sulphocysteine, and thereby, reduced proteins become accessible to hydrolysis by a variety of secreted endo- and exoproteases. Excretion of sulphite mediated by an efflux pump also represents a detoxification pathway for dermatophytes during infection of the epidermal stratum corneum, hair and nails, which are rich in cysteine.</text>
</comment>
<evidence type="ECO:0000256" key="10">
    <source>
        <dbReference type="SAM" id="MobiDB-lite"/>
    </source>
</evidence>
<evidence type="ECO:0000256" key="5">
    <source>
        <dbReference type="ARBA" id="ARBA00022692"/>
    </source>
</evidence>
<feature type="transmembrane region" description="Helical" evidence="11">
    <location>
        <begin position="229"/>
        <end position="250"/>
    </location>
</feature>
<feature type="transmembrane region" description="Helical" evidence="11">
    <location>
        <begin position="344"/>
        <end position="368"/>
    </location>
</feature>
<feature type="transmembrane region" description="Helical" evidence="11">
    <location>
        <begin position="380"/>
        <end position="398"/>
    </location>
</feature>
<comment type="subcellular location">
    <subcellularLocation>
        <location evidence="1">Cell membrane</location>
        <topology evidence="1">Multi-pass membrane protein</topology>
    </subcellularLocation>
</comment>
<keyword evidence="13" id="KW-1185">Reference proteome</keyword>
<feature type="transmembrane region" description="Helical" evidence="11">
    <location>
        <begin position="196"/>
        <end position="217"/>
    </location>
</feature>
<keyword evidence="6 11" id="KW-1133">Transmembrane helix</keyword>
<evidence type="ECO:0000256" key="3">
    <source>
        <dbReference type="ARBA" id="ARBA00022448"/>
    </source>
</evidence>
<feature type="transmembrane region" description="Helical" evidence="11">
    <location>
        <begin position="294"/>
        <end position="314"/>
    </location>
</feature>
<evidence type="ECO:0000313" key="13">
    <source>
        <dbReference type="Proteomes" id="UP000664132"/>
    </source>
</evidence>
<dbReference type="EMBL" id="JAFJYH010000071">
    <property type="protein sequence ID" value="KAG4421090.1"/>
    <property type="molecule type" value="Genomic_DNA"/>
</dbReference>
<dbReference type="Gene3D" id="1.50.10.150">
    <property type="entry name" value="Voltage-dependent anion channel"/>
    <property type="match status" value="1"/>
</dbReference>
<name>A0A8H7W8H3_9HELO</name>
<feature type="transmembrane region" description="Helical" evidence="11">
    <location>
        <begin position="160"/>
        <end position="184"/>
    </location>
</feature>
<dbReference type="CDD" id="cd09318">
    <property type="entry name" value="TDT_SSU1"/>
    <property type="match status" value="1"/>
</dbReference>
<feature type="compositionally biased region" description="Polar residues" evidence="10">
    <location>
        <begin position="36"/>
        <end position="62"/>
    </location>
</feature>
<feature type="transmembrane region" description="Helical" evidence="11">
    <location>
        <begin position="410"/>
        <end position="431"/>
    </location>
</feature>
<keyword evidence="3" id="KW-0813">Transport</keyword>
<evidence type="ECO:0000256" key="6">
    <source>
        <dbReference type="ARBA" id="ARBA00022989"/>
    </source>
</evidence>
<sequence length="465" mass="51992">MPRKRMFIFLKSSWDLKDSSDAEISRILRPAKTFLGSPSGSPARNMSTANGLSNASSCQNPDGAQDQEKCHTRISKHNRGWRRIVRNFTPSWFSVCMGTGIVSILLHNLPYNGQWLYYLSIIVFCLNIGLFVSFFIISVIRYTLYPEIWWVMIKHPAQSLFLGTFPMALATIVNMIVFVCVPAWGERFVQLAWALWWIDVALSLACCFYMPFVIMYIHQATLQTMTAAWLLPIVAPIVASASGGIVASVLPNPQHALWTLIISYILWGTGIPLAMCVLVIYFQRLTLHALPPREVIVSVFLPIGPLGQGGFAIMQLGKVAMDIFPITHTLPLSPNEGSVNAGQFLYIIGWLTATVMWGFGLVWLFFAAASITRSRFPFNMGWWGFTFPLGVFATSTTQMAKELPSEFFKVLGTIFSVAVTLLWIMVAVGTVRRAWTGEIFFAPCLKDLEGKKAQAEQNCPEQMTV</sequence>
<dbReference type="GO" id="GO:0000319">
    <property type="term" value="F:sulfite transmembrane transporter activity"/>
    <property type="evidence" value="ECO:0007669"/>
    <property type="project" value="TreeGrafter"/>
</dbReference>
<dbReference type="OrthoDB" id="1099at2759"/>
<feature type="transmembrane region" description="Helical" evidence="11">
    <location>
        <begin position="256"/>
        <end position="282"/>
    </location>
</feature>
<dbReference type="InterPro" id="IPR038665">
    <property type="entry name" value="Voltage-dep_anion_channel_sf"/>
</dbReference>
<dbReference type="GO" id="GO:0005886">
    <property type="term" value="C:plasma membrane"/>
    <property type="evidence" value="ECO:0007669"/>
    <property type="project" value="UniProtKB-SubCell"/>
</dbReference>